<reference evidence="2 3" key="1">
    <citation type="submission" date="2019-01" db="EMBL/GenBank/DDBJ databases">
        <authorList>
            <person name="Sayadi A."/>
        </authorList>
    </citation>
    <scope>NUCLEOTIDE SEQUENCE [LARGE SCALE GENOMIC DNA]</scope>
</reference>
<dbReference type="OrthoDB" id="8922241at2759"/>
<dbReference type="Proteomes" id="UP000410492">
    <property type="component" value="Unassembled WGS sequence"/>
</dbReference>
<protein>
    <submittedName>
        <fullName evidence="2">Uncharacterized protein</fullName>
    </submittedName>
</protein>
<organism evidence="2 3">
    <name type="scientific">Callosobruchus maculatus</name>
    <name type="common">Southern cowpea weevil</name>
    <name type="synonym">Pulse bruchid</name>
    <dbReference type="NCBI Taxonomy" id="64391"/>
    <lineage>
        <taxon>Eukaryota</taxon>
        <taxon>Metazoa</taxon>
        <taxon>Ecdysozoa</taxon>
        <taxon>Arthropoda</taxon>
        <taxon>Hexapoda</taxon>
        <taxon>Insecta</taxon>
        <taxon>Pterygota</taxon>
        <taxon>Neoptera</taxon>
        <taxon>Endopterygota</taxon>
        <taxon>Coleoptera</taxon>
        <taxon>Polyphaga</taxon>
        <taxon>Cucujiformia</taxon>
        <taxon>Chrysomeloidea</taxon>
        <taxon>Chrysomelidae</taxon>
        <taxon>Bruchinae</taxon>
        <taxon>Bruchini</taxon>
        <taxon>Callosobruchus</taxon>
    </lineage>
</organism>
<name>A0A653CWX2_CALMS</name>
<accession>A0A653CWX2</accession>
<gene>
    <name evidence="2" type="ORF">CALMAC_LOCUS12572</name>
</gene>
<dbReference type="AlphaFoldDB" id="A0A653CWX2"/>
<feature type="region of interest" description="Disordered" evidence="1">
    <location>
        <begin position="1"/>
        <end position="24"/>
    </location>
</feature>
<evidence type="ECO:0000313" key="3">
    <source>
        <dbReference type="Proteomes" id="UP000410492"/>
    </source>
</evidence>
<sequence length="24" mass="2815">MLSLRETVWKERPSEEALQNPLST</sequence>
<evidence type="ECO:0000313" key="2">
    <source>
        <dbReference type="EMBL" id="VEN52416.1"/>
    </source>
</evidence>
<keyword evidence="3" id="KW-1185">Reference proteome</keyword>
<dbReference type="EMBL" id="CAACVG010009205">
    <property type="protein sequence ID" value="VEN52416.1"/>
    <property type="molecule type" value="Genomic_DNA"/>
</dbReference>
<evidence type="ECO:0000256" key="1">
    <source>
        <dbReference type="SAM" id="MobiDB-lite"/>
    </source>
</evidence>
<proteinExistence type="predicted"/>